<feature type="compositionally biased region" description="Polar residues" evidence="2">
    <location>
        <begin position="455"/>
        <end position="465"/>
    </location>
</feature>
<dbReference type="EMBL" id="KV921958">
    <property type="protein sequence ID" value="ORE04927.1"/>
    <property type="molecule type" value="Genomic_DNA"/>
</dbReference>
<feature type="region of interest" description="Disordered" evidence="2">
    <location>
        <begin position="452"/>
        <end position="477"/>
    </location>
</feature>
<gene>
    <name evidence="3" type="ORF">BCV72DRAFT_7191</name>
</gene>
<feature type="region of interest" description="Disordered" evidence="2">
    <location>
        <begin position="1"/>
        <end position="141"/>
    </location>
</feature>
<feature type="coiled-coil region" evidence="1">
    <location>
        <begin position="382"/>
        <end position="427"/>
    </location>
</feature>
<dbReference type="Proteomes" id="UP000242414">
    <property type="component" value="Unassembled WGS sequence"/>
</dbReference>
<keyword evidence="1" id="KW-0175">Coiled coil</keyword>
<feature type="compositionally biased region" description="Polar residues" evidence="2">
    <location>
        <begin position="1"/>
        <end position="11"/>
    </location>
</feature>
<feature type="compositionally biased region" description="Polar residues" evidence="2">
    <location>
        <begin position="59"/>
        <end position="69"/>
    </location>
</feature>
<accession>A0A1X0QYS8</accession>
<proteinExistence type="predicted"/>
<evidence type="ECO:0000256" key="1">
    <source>
        <dbReference type="SAM" id="Coils"/>
    </source>
</evidence>
<name>A0A1X0QYS8_RHIZD</name>
<evidence type="ECO:0000256" key="2">
    <source>
        <dbReference type="SAM" id="MobiDB-lite"/>
    </source>
</evidence>
<organism evidence="3">
    <name type="scientific">Rhizopus microsporus var. microsporus</name>
    <dbReference type="NCBI Taxonomy" id="86635"/>
    <lineage>
        <taxon>Eukaryota</taxon>
        <taxon>Fungi</taxon>
        <taxon>Fungi incertae sedis</taxon>
        <taxon>Mucoromycota</taxon>
        <taxon>Mucoromycotina</taxon>
        <taxon>Mucoromycetes</taxon>
        <taxon>Mucorales</taxon>
        <taxon>Mucorineae</taxon>
        <taxon>Rhizopodaceae</taxon>
        <taxon>Rhizopus</taxon>
    </lineage>
</organism>
<reference evidence="3" key="1">
    <citation type="journal article" date="2016" name="Proc. Natl. Acad. Sci. U.S.A.">
        <title>Lipid metabolic changes in an early divergent fungus govern the establishment of a mutualistic symbiosis with endobacteria.</title>
        <authorList>
            <person name="Lastovetsky O.A."/>
            <person name="Gaspar M.L."/>
            <person name="Mondo S.J."/>
            <person name="LaButti K.M."/>
            <person name="Sandor L."/>
            <person name="Grigoriev I.V."/>
            <person name="Henry S.A."/>
            <person name="Pawlowska T.E."/>
        </authorList>
    </citation>
    <scope>NUCLEOTIDE SEQUENCE [LARGE SCALE GENOMIC DNA]</scope>
    <source>
        <strain evidence="3">ATCC 52814</strain>
    </source>
</reference>
<dbReference type="OrthoDB" id="2289094at2759"/>
<feature type="region of interest" description="Disordered" evidence="2">
    <location>
        <begin position="158"/>
        <end position="207"/>
    </location>
</feature>
<evidence type="ECO:0000313" key="3">
    <source>
        <dbReference type="EMBL" id="ORE04927.1"/>
    </source>
</evidence>
<feature type="compositionally biased region" description="Basic and acidic residues" evidence="2">
    <location>
        <begin position="466"/>
        <end position="477"/>
    </location>
</feature>
<dbReference type="AlphaFoldDB" id="A0A1X0QYS8"/>
<feature type="compositionally biased region" description="Polar residues" evidence="2">
    <location>
        <begin position="103"/>
        <end position="112"/>
    </location>
</feature>
<sequence>MTEKASTTVGRASSVKRKSILSELGIKPGAEPVSPKPTTRTSPTSTASKTKTATRPSTVPSATRPSKTPVTRKAPPAAIKTDRTTPTSSAASSPTVTKRRSIVPSSTASNRPPNSPLARRSSVNHSPSTSNAAKRMSTPVGLAELTIKEKVPEQEELLEQKEKEIENLKQEHKQSVSKLQEEIDELKKQLESNKTKDEAENNDKDSIEKAVQEVKAKLKQEYQEEMEKVLEEQEKKLRSEMAITKAEYEEKIHTMQSKQTDITKQLDFIKAENIELKAQLQKEKEEHKENGDRHASEIAELNEKITSLEKSQTNSHIRKVESELANAKLTLEEFKRQSQLHVDALEQRHREEIRQLQSGTDDTAMAWLEKTKATQQEVHALHDELQRKEAAHNESLTAVKEQYENEIELLKQTCDKKETEIEERSAQIESLLFQVETLQNSLEAATVRFEHTAKATPSSSSNQDDINTKSHDTSHEQCVKRYEAKQKELDDLKVRLAEIKETHESQLNRLGQEKANAIQELRKTIAQLEQQQKSSGSGSVSEERLIQIAEQHKKEIQAMHEQYQHTIDAKNKELEDYAYRVKALVASKQKELEKLQIEKKMEQEKYDREVEGYEIKMKELEKQIYRCQERANHWEILHNNSQALIEDMKKDCLAHRDENEQLIKLANRLQLELQKGGTHT</sequence>
<protein>
    <submittedName>
        <fullName evidence="3">Uncharacterized protein</fullName>
    </submittedName>
</protein>
<feature type="compositionally biased region" description="Low complexity" evidence="2">
    <location>
        <begin position="36"/>
        <end position="58"/>
    </location>
</feature>
<feature type="compositionally biased region" description="Low complexity" evidence="2">
    <location>
        <begin position="84"/>
        <end position="95"/>
    </location>
</feature>
<dbReference type="VEuPathDB" id="FungiDB:BCV72DRAFT_7191"/>
<feature type="compositionally biased region" description="Polar residues" evidence="2">
    <location>
        <begin position="121"/>
        <end position="132"/>
    </location>
</feature>